<keyword evidence="3" id="KW-1185">Reference proteome</keyword>
<evidence type="ECO:0000256" key="1">
    <source>
        <dbReference type="SAM" id="SignalP"/>
    </source>
</evidence>
<feature type="signal peptide" evidence="1">
    <location>
        <begin position="1"/>
        <end position="24"/>
    </location>
</feature>
<reference evidence="2 3" key="1">
    <citation type="submission" date="2021-02" db="EMBL/GenBank/DDBJ databases">
        <authorList>
            <person name="Vanwijnsberghe S."/>
        </authorList>
    </citation>
    <scope>NUCLEOTIDE SEQUENCE [LARGE SCALE GENOMIC DNA]</scope>
    <source>
        <strain evidence="2 3">R-69658</strain>
    </source>
</reference>
<evidence type="ECO:0008006" key="4">
    <source>
        <dbReference type="Google" id="ProtNLM"/>
    </source>
</evidence>
<accession>A0ABM8T9T3</accession>
<keyword evidence="1" id="KW-0732">Signal</keyword>
<name>A0ABM8T9T3_9BURK</name>
<evidence type="ECO:0000313" key="2">
    <source>
        <dbReference type="EMBL" id="CAE6870403.1"/>
    </source>
</evidence>
<dbReference type="PROSITE" id="PS51257">
    <property type="entry name" value="PROKAR_LIPOPROTEIN"/>
    <property type="match status" value="1"/>
</dbReference>
<evidence type="ECO:0000313" key="3">
    <source>
        <dbReference type="Proteomes" id="UP000674425"/>
    </source>
</evidence>
<feature type="chain" id="PRO_5046809455" description="Lipoprotein" evidence="1">
    <location>
        <begin position="25"/>
        <end position="224"/>
    </location>
</feature>
<dbReference type="Proteomes" id="UP000674425">
    <property type="component" value="Unassembled WGS sequence"/>
</dbReference>
<proteinExistence type="predicted"/>
<dbReference type="RefSeq" id="WP_200623214.1">
    <property type="nucleotide sequence ID" value="NZ_CAJNAU010000261.1"/>
</dbReference>
<organism evidence="2 3">
    <name type="scientific">Paraburkholderia aspalathi</name>
    <dbReference type="NCBI Taxonomy" id="1324617"/>
    <lineage>
        <taxon>Bacteria</taxon>
        <taxon>Pseudomonadati</taxon>
        <taxon>Pseudomonadota</taxon>
        <taxon>Betaproteobacteria</taxon>
        <taxon>Burkholderiales</taxon>
        <taxon>Burkholderiaceae</taxon>
        <taxon>Paraburkholderia</taxon>
    </lineage>
</organism>
<gene>
    <name evidence="2" type="ORF">R69658_08123</name>
</gene>
<sequence>MTRRSTAACFACGALALSALTLFAGCHDKSQDASRENFTATINDFLAQRGHLCLAKYDWPIYVTTDDCASNTRDALQMPVLEKLGIVTGKDMVVERTDPANGKKITANARQYQLTAEGQKYYLHIPEVVATATSRVTHPADFCAATLTLDKVVGWEKPTQVDGKTATSVVYTYKIDPAPWAKDADAQRVFPMVKRVIEGAGTMQLREGVHLTSKGWVADELFVR</sequence>
<comment type="caution">
    <text evidence="2">The sequence shown here is derived from an EMBL/GenBank/DDBJ whole genome shotgun (WGS) entry which is preliminary data.</text>
</comment>
<dbReference type="EMBL" id="CAJNAU010000261">
    <property type="protein sequence ID" value="CAE6870403.1"/>
    <property type="molecule type" value="Genomic_DNA"/>
</dbReference>
<protein>
    <recommendedName>
        <fullName evidence="4">Lipoprotein</fullName>
    </recommendedName>
</protein>